<proteinExistence type="predicted"/>
<evidence type="ECO:0000313" key="1">
    <source>
        <dbReference type="EMBL" id="TWI08038.1"/>
    </source>
</evidence>
<reference evidence="1 2" key="1">
    <citation type="journal article" date="2015" name="Stand. Genomic Sci.">
        <title>Genomic Encyclopedia of Bacterial and Archaeal Type Strains, Phase III: the genomes of soil and plant-associated and newly described type strains.</title>
        <authorList>
            <person name="Whitman W.B."/>
            <person name="Woyke T."/>
            <person name="Klenk H.P."/>
            <person name="Zhou Y."/>
            <person name="Lilburn T.G."/>
            <person name="Beck B.J."/>
            <person name="De Vos P."/>
            <person name="Vandamme P."/>
            <person name="Eisen J.A."/>
            <person name="Garrity G."/>
            <person name="Hugenholtz P."/>
            <person name="Kyrpides N.C."/>
        </authorList>
    </citation>
    <scope>NUCLEOTIDE SEQUENCE [LARGE SCALE GENOMIC DNA]</scope>
    <source>
        <strain evidence="1 2">CGMCC 1.7270</strain>
    </source>
</reference>
<dbReference type="EMBL" id="VLKQ01000020">
    <property type="protein sequence ID" value="TWI08038.1"/>
    <property type="molecule type" value="Genomic_DNA"/>
</dbReference>
<gene>
    <name evidence="1" type="ORF">IP98_02903</name>
</gene>
<evidence type="ECO:0008006" key="3">
    <source>
        <dbReference type="Google" id="ProtNLM"/>
    </source>
</evidence>
<dbReference type="OrthoDB" id="1377266at2"/>
<dbReference type="AlphaFoldDB" id="V6S546"/>
<protein>
    <recommendedName>
        <fullName evidence="3">Lipoprotein</fullName>
    </recommendedName>
</protein>
<dbReference type="Proteomes" id="UP000319848">
    <property type="component" value="Unassembled WGS sequence"/>
</dbReference>
<comment type="caution">
    <text evidence="1">The sequence shown here is derived from an EMBL/GenBank/DDBJ whole genome shotgun (WGS) entry which is preliminary data.</text>
</comment>
<dbReference type="RefSeq" id="WP_023569734.1">
    <property type="nucleotide sequence ID" value="NZ_AVBI01000002.1"/>
</dbReference>
<keyword evidence="2" id="KW-1185">Reference proteome</keyword>
<organism evidence="1 2">
    <name type="scientific">Flavobacterium cauense R2A-7</name>
    <dbReference type="NCBI Taxonomy" id="1341154"/>
    <lineage>
        <taxon>Bacteria</taxon>
        <taxon>Pseudomonadati</taxon>
        <taxon>Bacteroidota</taxon>
        <taxon>Flavobacteriia</taxon>
        <taxon>Flavobacteriales</taxon>
        <taxon>Flavobacteriaceae</taxon>
        <taxon>Flavobacterium</taxon>
    </lineage>
</organism>
<sequence>MKKLTLFLIIIIFGCSPKENTLESIEIMTYYYIPNEEGTKLITDCVDYSKINFSGNVETMRLIKPNESKYIYIKSKVNSKIISNITEEIKSKSEKFYETKIDTNSLDLYCGPTIRVKAKFNTNKIISFTYKKNETDPRFLQFVKLQNTISRKFIEKHFKIIDSIEITNNKKQFEKFALNLDTLKLPFPNMPKSVNEQIKFPPPNK</sequence>
<evidence type="ECO:0000313" key="2">
    <source>
        <dbReference type="Proteomes" id="UP000319848"/>
    </source>
</evidence>
<dbReference type="PROSITE" id="PS51257">
    <property type="entry name" value="PROKAR_LIPOPROTEIN"/>
    <property type="match status" value="1"/>
</dbReference>
<accession>V6S546</accession>
<name>V6S546_9FLAO</name>